<name>A0AB39MF33_9ACTN</name>
<protein>
    <recommendedName>
        <fullName evidence="2">PD-(D/E)XK endonuclease-like domain-containing protein</fullName>
    </recommendedName>
</protein>
<gene>
    <name evidence="1" type="ORF">AB5J58_32710</name>
</gene>
<dbReference type="AlphaFoldDB" id="A0AB39MF33"/>
<sequence length="277" mass="30700">MAGKVSTVHRGGSRFYVNAETREQVPGVTSVLSMQNKPFLVPWAAKMTAEAAVDNLRAVASIAEYDRDGAVDFLKGASRRYTKTRAAIGSEAHDMFERMIRGESIPFVPVHMEPYYEHFSQFLDVVQPELIRAEDIAWSDEHLYAGSFDALLRIKDEDGTPLTVIADWKTGKGTYPDVALQMSAYGFADRLIDPDGNSVPMPHIDAAAVLHITDEQWAFKPVRFDAEVFRHFLHLRATFDWDRDVSKTVIGKPFAKGGPSGGNAIVTGTQRRAISPA</sequence>
<dbReference type="EMBL" id="CP163431">
    <property type="protein sequence ID" value="XDQ04634.1"/>
    <property type="molecule type" value="Genomic_DNA"/>
</dbReference>
<dbReference type="RefSeq" id="WP_369190146.1">
    <property type="nucleotide sequence ID" value="NZ_CP163431.1"/>
</dbReference>
<accession>A0AB39MF33</accession>
<reference evidence="1" key="1">
    <citation type="submission" date="2024-07" db="EMBL/GenBank/DDBJ databases">
        <authorList>
            <person name="Yu S.T."/>
        </authorList>
    </citation>
    <scope>NUCLEOTIDE SEQUENCE</scope>
    <source>
        <strain evidence="1">R08</strain>
    </source>
</reference>
<proteinExistence type="predicted"/>
<evidence type="ECO:0008006" key="2">
    <source>
        <dbReference type="Google" id="ProtNLM"/>
    </source>
</evidence>
<evidence type="ECO:0000313" key="1">
    <source>
        <dbReference type="EMBL" id="XDQ04634.1"/>
    </source>
</evidence>
<organism evidence="1">
    <name type="scientific">Streptomyces sp. R08</name>
    <dbReference type="NCBI Taxonomy" id="3238624"/>
    <lineage>
        <taxon>Bacteria</taxon>
        <taxon>Bacillati</taxon>
        <taxon>Actinomycetota</taxon>
        <taxon>Actinomycetes</taxon>
        <taxon>Kitasatosporales</taxon>
        <taxon>Streptomycetaceae</taxon>
        <taxon>Streptomyces</taxon>
    </lineage>
</organism>